<dbReference type="AlphaFoldDB" id="A0A0G1R0R0"/>
<proteinExistence type="inferred from homology"/>
<dbReference type="Pfam" id="PF00005">
    <property type="entry name" value="ABC_tran"/>
    <property type="match status" value="1"/>
</dbReference>
<dbReference type="PROSITE" id="PS50893">
    <property type="entry name" value="ABC_TRANSPORTER_2"/>
    <property type="match status" value="1"/>
</dbReference>
<dbReference type="Proteomes" id="UP000034727">
    <property type="component" value="Unassembled WGS sequence"/>
</dbReference>
<dbReference type="EMBL" id="LCLJ01000022">
    <property type="protein sequence ID" value="KKU14505.1"/>
    <property type="molecule type" value="Genomic_DNA"/>
</dbReference>
<dbReference type="SUPFAM" id="SSF52540">
    <property type="entry name" value="P-loop containing nucleoside triphosphate hydrolases"/>
    <property type="match status" value="1"/>
</dbReference>
<dbReference type="InterPro" id="IPR050153">
    <property type="entry name" value="Metal_Ion_Import_ABC"/>
</dbReference>
<evidence type="ECO:0000313" key="6">
    <source>
        <dbReference type="EMBL" id="KKU14505.1"/>
    </source>
</evidence>
<comment type="caution">
    <text evidence="6">The sequence shown here is derived from an EMBL/GenBank/DDBJ whole genome shotgun (WGS) entry which is preliminary data.</text>
</comment>
<organism evidence="6 7">
    <name type="scientific">Candidatus Jorgensenbacteria bacterium GW2011_GWA2_45_9</name>
    <dbReference type="NCBI Taxonomy" id="1618663"/>
    <lineage>
        <taxon>Bacteria</taxon>
        <taxon>Candidatus Joergenseniibacteriota</taxon>
    </lineage>
</organism>
<reference evidence="6 7" key="1">
    <citation type="journal article" date="2015" name="Nature">
        <title>rRNA introns, odd ribosomes, and small enigmatic genomes across a large radiation of phyla.</title>
        <authorList>
            <person name="Brown C.T."/>
            <person name="Hug L.A."/>
            <person name="Thomas B.C."/>
            <person name="Sharon I."/>
            <person name="Castelle C.J."/>
            <person name="Singh A."/>
            <person name="Wilkins M.J."/>
            <person name="Williams K.H."/>
            <person name="Banfield J.F."/>
        </authorList>
    </citation>
    <scope>NUCLEOTIDE SEQUENCE [LARGE SCALE GENOMIC DNA]</scope>
</reference>
<dbReference type="SMART" id="SM00382">
    <property type="entry name" value="AAA"/>
    <property type="match status" value="1"/>
</dbReference>
<accession>A0A0G1R0R0</accession>
<keyword evidence="3" id="KW-0547">Nucleotide-binding</keyword>
<evidence type="ECO:0000313" key="7">
    <source>
        <dbReference type="Proteomes" id="UP000034727"/>
    </source>
</evidence>
<dbReference type="PANTHER" id="PTHR42734">
    <property type="entry name" value="METAL TRANSPORT SYSTEM ATP-BINDING PROTEIN TM_0124-RELATED"/>
    <property type="match status" value="1"/>
</dbReference>
<evidence type="ECO:0000256" key="3">
    <source>
        <dbReference type="ARBA" id="ARBA00022741"/>
    </source>
</evidence>
<keyword evidence="4" id="KW-0067">ATP-binding</keyword>
<dbReference type="InterPro" id="IPR027417">
    <property type="entry name" value="P-loop_NTPase"/>
</dbReference>
<evidence type="ECO:0000256" key="1">
    <source>
        <dbReference type="ARBA" id="ARBA00005417"/>
    </source>
</evidence>
<evidence type="ECO:0000259" key="5">
    <source>
        <dbReference type="PROSITE" id="PS50893"/>
    </source>
</evidence>
<protein>
    <recommendedName>
        <fullName evidence="5">ABC transporter domain-containing protein</fullName>
    </recommendedName>
</protein>
<dbReference type="InterPro" id="IPR003439">
    <property type="entry name" value="ABC_transporter-like_ATP-bd"/>
</dbReference>
<keyword evidence="2" id="KW-0813">Transport</keyword>
<comment type="similarity">
    <text evidence="1">Belongs to the ABC transporter superfamily.</text>
</comment>
<dbReference type="PANTHER" id="PTHR42734:SF17">
    <property type="entry name" value="METAL TRANSPORT SYSTEM ATP-BINDING PROTEIN TM_0124-RELATED"/>
    <property type="match status" value="1"/>
</dbReference>
<dbReference type="GO" id="GO:0005524">
    <property type="term" value="F:ATP binding"/>
    <property type="evidence" value="ECO:0007669"/>
    <property type="project" value="UniProtKB-KW"/>
</dbReference>
<evidence type="ECO:0000256" key="4">
    <source>
        <dbReference type="ARBA" id="ARBA00022840"/>
    </source>
</evidence>
<dbReference type="GO" id="GO:0016887">
    <property type="term" value="F:ATP hydrolysis activity"/>
    <property type="evidence" value="ECO:0007669"/>
    <property type="project" value="InterPro"/>
</dbReference>
<dbReference type="Gene3D" id="3.40.50.300">
    <property type="entry name" value="P-loop containing nucleotide triphosphate hydrolases"/>
    <property type="match status" value="1"/>
</dbReference>
<sequence length="232" mass="26085">MNNALLEVENLNVALDGEKILENLSFQVEKGEILTVLGANGAGKSVLLRTLLNLLPHEGNIFWHQKQKVGYLPQGLNQLRVKNLPLTVSDFFGLKNQVPAEEEIKSFLKLVGLEEDILSKRAGSLSGGQFQRMLVAWVLISRPNVIFFDEPTTGIDIGGGETIYSLLHSIWEKEKLTIFLVTHDLNIVYKHSTNVLCLNRKGHYCFGAPKEILNPEMLKQIFGAEIKLYEHH</sequence>
<name>A0A0G1R0R0_9BACT</name>
<dbReference type="InterPro" id="IPR003593">
    <property type="entry name" value="AAA+_ATPase"/>
</dbReference>
<feature type="domain" description="ABC transporter" evidence="5">
    <location>
        <begin position="6"/>
        <end position="225"/>
    </location>
</feature>
<evidence type="ECO:0000256" key="2">
    <source>
        <dbReference type="ARBA" id="ARBA00022448"/>
    </source>
</evidence>
<gene>
    <name evidence="6" type="ORF">UX22_C0022G0005</name>
</gene>